<keyword evidence="2" id="KW-1185">Reference proteome</keyword>
<proteinExistence type="predicted"/>
<protein>
    <submittedName>
        <fullName evidence="1">Uncharacterized protein</fullName>
    </submittedName>
</protein>
<evidence type="ECO:0000313" key="2">
    <source>
        <dbReference type="Proteomes" id="UP000012099"/>
    </source>
</evidence>
<gene>
    <name evidence="1" type="ORF">LEP1GSC035_3793</name>
</gene>
<evidence type="ECO:0000313" key="1">
    <source>
        <dbReference type="EMBL" id="EMN01014.1"/>
    </source>
</evidence>
<name>A0ABN0J2A1_9LEPT</name>
<accession>A0ABN0J2A1</accession>
<dbReference type="Proteomes" id="UP000012099">
    <property type="component" value="Unassembled WGS sequence"/>
</dbReference>
<dbReference type="EMBL" id="AHMH02000068">
    <property type="protein sequence ID" value="EMN01014.1"/>
    <property type="molecule type" value="Genomic_DNA"/>
</dbReference>
<sequence length="37" mass="4432">MSYSFGTGSYKKIVLKLKLLSKHLKIFILKYYIIVFF</sequence>
<reference evidence="1 2" key="1">
    <citation type="submission" date="2013-01" db="EMBL/GenBank/DDBJ databases">
        <authorList>
            <person name="Harkins D.M."/>
            <person name="Durkin A.S."/>
            <person name="Brinkac L.M."/>
            <person name="Haft D.H."/>
            <person name="Selengut J.D."/>
            <person name="Sanka R."/>
            <person name="DePew J."/>
            <person name="Purushe J."/>
            <person name="Whelen A.C."/>
            <person name="Vinetz J.M."/>
            <person name="Sutton G.G."/>
            <person name="Nierman W.C."/>
            <person name="Fouts D.E."/>
        </authorList>
    </citation>
    <scope>NUCLEOTIDE SEQUENCE [LARGE SCALE GENOMIC DNA]</scope>
    <source>
        <strain evidence="1 2">2007001578</strain>
    </source>
</reference>
<organism evidence="1 2">
    <name type="scientific">Leptospira noguchii str. 2007001578</name>
    <dbReference type="NCBI Taxonomy" id="1049974"/>
    <lineage>
        <taxon>Bacteria</taxon>
        <taxon>Pseudomonadati</taxon>
        <taxon>Spirochaetota</taxon>
        <taxon>Spirochaetia</taxon>
        <taxon>Leptospirales</taxon>
        <taxon>Leptospiraceae</taxon>
        <taxon>Leptospira</taxon>
    </lineage>
</organism>
<comment type="caution">
    <text evidence="1">The sequence shown here is derived from an EMBL/GenBank/DDBJ whole genome shotgun (WGS) entry which is preliminary data.</text>
</comment>